<accession>A0A645HS44</accession>
<sequence>MPVRRPVPMNVPIVSKVSERLNAKIVINTKGNWEASENKDKRPSEPNAAPNVTPNSEIAVESEFACRLAVEISTTPIGIPNNVVATIPIRMAPRTFLTINTAVRTKPIKANKAGICVKSTKAGTMPPPVMTVPTPPAKVSAVAS</sequence>
<reference evidence="2" key="1">
    <citation type="submission" date="2019-08" db="EMBL/GenBank/DDBJ databases">
        <authorList>
            <person name="Kucharzyk K."/>
            <person name="Murdoch R.W."/>
            <person name="Higgins S."/>
            <person name="Loffler F."/>
        </authorList>
    </citation>
    <scope>NUCLEOTIDE SEQUENCE</scope>
</reference>
<dbReference type="AlphaFoldDB" id="A0A645HS44"/>
<protein>
    <submittedName>
        <fullName evidence="2">Uncharacterized protein</fullName>
    </submittedName>
</protein>
<evidence type="ECO:0000256" key="1">
    <source>
        <dbReference type="SAM" id="MobiDB-lite"/>
    </source>
</evidence>
<organism evidence="2">
    <name type="scientific">bioreactor metagenome</name>
    <dbReference type="NCBI Taxonomy" id="1076179"/>
    <lineage>
        <taxon>unclassified sequences</taxon>
        <taxon>metagenomes</taxon>
        <taxon>ecological metagenomes</taxon>
    </lineage>
</organism>
<evidence type="ECO:0000313" key="2">
    <source>
        <dbReference type="EMBL" id="MPN41416.1"/>
    </source>
</evidence>
<gene>
    <name evidence="2" type="ORF">SDC9_188962</name>
</gene>
<feature type="region of interest" description="Disordered" evidence="1">
    <location>
        <begin position="32"/>
        <end position="56"/>
    </location>
</feature>
<comment type="caution">
    <text evidence="2">The sequence shown here is derived from an EMBL/GenBank/DDBJ whole genome shotgun (WGS) entry which is preliminary data.</text>
</comment>
<name>A0A645HS44_9ZZZZ</name>
<proteinExistence type="predicted"/>
<dbReference type="EMBL" id="VSSQ01098429">
    <property type="protein sequence ID" value="MPN41416.1"/>
    <property type="molecule type" value="Genomic_DNA"/>
</dbReference>